<keyword evidence="4 5" id="KW-0472">Membrane</keyword>
<dbReference type="InterPro" id="IPR014729">
    <property type="entry name" value="Rossmann-like_a/b/a_fold"/>
</dbReference>
<dbReference type="Gene3D" id="1.20.1250.20">
    <property type="entry name" value="MFS general substrate transporter like domains"/>
    <property type="match status" value="1"/>
</dbReference>
<dbReference type="InterPro" id="IPR053200">
    <property type="entry name" value="YfmO-like"/>
</dbReference>
<dbReference type="RefSeq" id="WP_011390599.1">
    <property type="nucleotide sequence ID" value="NC_007643.1"/>
</dbReference>
<feature type="transmembrane region" description="Helical" evidence="5">
    <location>
        <begin position="21"/>
        <end position="39"/>
    </location>
</feature>
<dbReference type="InterPro" id="IPR011701">
    <property type="entry name" value="MFS"/>
</dbReference>
<dbReference type="CDD" id="cd17474">
    <property type="entry name" value="MFS_YfmO_like"/>
    <property type="match status" value="1"/>
</dbReference>
<dbReference type="GO" id="GO:0022857">
    <property type="term" value="F:transmembrane transporter activity"/>
    <property type="evidence" value="ECO:0007669"/>
    <property type="project" value="InterPro"/>
</dbReference>
<dbReference type="STRING" id="269796.Rru_A2789"/>
<feature type="transmembrane region" description="Helical" evidence="5">
    <location>
        <begin position="145"/>
        <end position="167"/>
    </location>
</feature>
<dbReference type="AlphaFoldDB" id="Q2RQK9"/>
<dbReference type="PATRIC" id="fig|269796.9.peg.2895"/>
<feature type="transmembrane region" description="Helical" evidence="5">
    <location>
        <begin position="116"/>
        <end position="138"/>
    </location>
</feature>
<dbReference type="eggNOG" id="COG0477">
    <property type="taxonomic scope" value="Bacteria"/>
</dbReference>
<feature type="transmembrane region" description="Helical" evidence="5">
    <location>
        <begin position="342"/>
        <end position="359"/>
    </location>
</feature>
<dbReference type="EMBL" id="CP000230">
    <property type="protein sequence ID" value="ABC23586.1"/>
    <property type="molecule type" value="Genomic_DNA"/>
</dbReference>
<dbReference type="SUPFAM" id="SSF52402">
    <property type="entry name" value="Adenine nucleotide alpha hydrolases-like"/>
    <property type="match status" value="1"/>
</dbReference>
<dbReference type="KEGG" id="rru:Rru_A2789"/>
<dbReference type="PhylomeDB" id="Q2RQK9"/>
<feature type="transmembrane region" description="Helical" evidence="5">
    <location>
        <begin position="303"/>
        <end position="321"/>
    </location>
</feature>
<dbReference type="Pfam" id="PF07690">
    <property type="entry name" value="MFS_1"/>
    <property type="match status" value="1"/>
</dbReference>
<organism evidence="7 8">
    <name type="scientific">Rhodospirillum rubrum (strain ATCC 11170 / ATH 1.1.1 / DSM 467 / LMG 4362 / NCIMB 8255 / S1)</name>
    <dbReference type="NCBI Taxonomy" id="269796"/>
    <lineage>
        <taxon>Bacteria</taxon>
        <taxon>Pseudomonadati</taxon>
        <taxon>Pseudomonadota</taxon>
        <taxon>Alphaproteobacteria</taxon>
        <taxon>Rhodospirillales</taxon>
        <taxon>Rhodospirillaceae</taxon>
        <taxon>Rhodospirillum</taxon>
    </lineage>
</organism>
<proteinExistence type="predicted"/>
<evidence type="ECO:0000256" key="1">
    <source>
        <dbReference type="ARBA" id="ARBA00004141"/>
    </source>
</evidence>
<evidence type="ECO:0000256" key="5">
    <source>
        <dbReference type="SAM" id="Phobius"/>
    </source>
</evidence>
<reference evidence="7 8" key="1">
    <citation type="journal article" date="2011" name="Stand. Genomic Sci.">
        <title>Complete genome sequence of Rhodospirillum rubrum type strain (S1).</title>
        <authorList>
            <person name="Munk A.C."/>
            <person name="Copeland A."/>
            <person name="Lucas S."/>
            <person name="Lapidus A."/>
            <person name="Del Rio T.G."/>
            <person name="Barry K."/>
            <person name="Detter J.C."/>
            <person name="Hammon N."/>
            <person name="Israni S."/>
            <person name="Pitluck S."/>
            <person name="Brettin T."/>
            <person name="Bruce D."/>
            <person name="Han C."/>
            <person name="Tapia R."/>
            <person name="Gilna P."/>
            <person name="Schmutz J."/>
            <person name="Larimer F."/>
            <person name="Land M."/>
            <person name="Kyrpides N.C."/>
            <person name="Mavromatis K."/>
            <person name="Richardson P."/>
            <person name="Rohde M."/>
            <person name="Goker M."/>
            <person name="Klenk H.P."/>
            <person name="Zhang Y."/>
            <person name="Roberts G.P."/>
            <person name="Reslewic S."/>
            <person name="Schwartz D.C."/>
        </authorList>
    </citation>
    <scope>NUCLEOTIDE SEQUENCE [LARGE SCALE GENOMIC DNA]</scope>
    <source>
        <strain evidence="8">ATCC 11170 / ATH 1.1.1 / DSM 467 / LMG 4362 / NCIMB 8255 / S1</strain>
    </source>
</reference>
<dbReference type="GO" id="GO:0016020">
    <property type="term" value="C:membrane"/>
    <property type="evidence" value="ECO:0007669"/>
    <property type="project" value="UniProtKB-SubCell"/>
</dbReference>
<evidence type="ECO:0000256" key="2">
    <source>
        <dbReference type="ARBA" id="ARBA00022692"/>
    </source>
</evidence>
<evidence type="ECO:0000256" key="4">
    <source>
        <dbReference type="ARBA" id="ARBA00023136"/>
    </source>
</evidence>
<accession>Q2RQK9</accession>
<dbReference type="SUPFAM" id="SSF103473">
    <property type="entry name" value="MFS general substrate transporter"/>
    <property type="match status" value="1"/>
</dbReference>
<name>Q2RQK9_RHORT</name>
<evidence type="ECO:0000313" key="7">
    <source>
        <dbReference type="EMBL" id="ABC23586.1"/>
    </source>
</evidence>
<dbReference type="HOGENOM" id="CLU_033995_0_0_5"/>
<gene>
    <name evidence="7" type="ordered locus">Rru_A2789</name>
</gene>
<dbReference type="EnsemblBacteria" id="ABC23586">
    <property type="protein sequence ID" value="ABC23586"/>
    <property type="gene ID" value="Rru_A2789"/>
</dbReference>
<dbReference type="Proteomes" id="UP000001929">
    <property type="component" value="Chromosome"/>
</dbReference>
<dbReference type="PROSITE" id="PS50850">
    <property type="entry name" value="MFS"/>
    <property type="match status" value="1"/>
</dbReference>
<dbReference type="InterPro" id="IPR006016">
    <property type="entry name" value="UspA"/>
</dbReference>
<keyword evidence="8" id="KW-1185">Reference proteome</keyword>
<dbReference type="Gene3D" id="3.40.50.620">
    <property type="entry name" value="HUPs"/>
    <property type="match status" value="1"/>
</dbReference>
<feature type="transmembrane region" description="Helical" evidence="5">
    <location>
        <begin position="59"/>
        <end position="79"/>
    </location>
</feature>
<feature type="transmembrane region" description="Helical" evidence="5">
    <location>
        <begin position="275"/>
        <end position="297"/>
    </location>
</feature>
<dbReference type="PANTHER" id="PTHR43683">
    <property type="entry name" value="MULTIDRUG EFFLUX PROTEIN YFMO"/>
    <property type="match status" value="1"/>
</dbReference>
<feature type="transmembrane region" description="Helical" evidence="5">
    <location>
        <begin position="248"/>
        <end position="268"/>
    </location>
</feature>
<feature type="transmembrane region" description="Helical" evidence="5">
    <location>
        <begin position="173"/>
        <end position="195"/>
    </location>
</feature>
<dbReference type="InterPro" id="IPR020846">
    <property type="entry name" value="MFS_dom"/>
</dbReference>
<feature type="transmembrane region" description="Helical" evidence="5">
    <location>
        <begin position="365"/>
        <end position="385"/>
    </location>
</feature>
<feature type="transmembrane region" description="Helical" evidence="5">
    <location>
        <begin position="216"/>
        <end position="242"/>
    </location>
</feature>
<dbReference type="PRINTS" id="PR01035">
    <property type="entry name" value="TCRTETA"/>
</dbReference>
<feature type="transmembrane region" description="Helical" evidence="5">
    <location>
        <begin position="86"/>
        <end position="104"/>
    </location>
</feature>
<protein>
    <submittedName>
        <fullName evidence="7">Major facilitator superfamily protein MFS_1</fullName>
    </submittedName>
</protein>
<comment type="subcellular location">
    <subcellularLocation>
        <location evidence="1">Membrane</location>
        <topology evidence="1">Multi-pass membrane protein</topology>
    </subcellularLocation>
</comment>
<sequence length="568" mass="58001">MSSSSAGAAAGAPSLFRQPKAVWATAFAAVIGFTSIGLVDPILTSIAEGLSATPSQVSLLFTSYFFVTAVMMLVTGFVSSRIGGRNTLLLGALLIAVFAALAGTSDSVAELVAYRAGWGLGNAFFVVTALSVIVGAASGGTAGAILLYEAALGLGISAGPLIGAALGAHSWRYPFFGTAALMTIGFLAIAVFLDPQPKPARKIGLSGPVKALRHPGLLTTSVSAFFYYYAFFTVLAFAPFVLRLSAHAIGLIFFGWGVALALFSVLVAPRLQARFGAFALLAVSLVGFALLLCVMAFGTIPMIVTAVVASGALMGVNNTVYTEMALEVSEQPRPVASAAYNFLRWFAGVIAPYAASRLGESSGPASAFLTAAGAALIGGAILVALRRNLGRYGQTRQDAIPPTVPSIGPILVGLDGSAADRAVLARAVTLARQGGGAVFVLHIRPIEVFGEFAAALEDRAAGRAVVENAVASLGAQGITAMGEVLEESSTLVPQRVIARARALAARVIVLGTRHPGDLGNLLHGSVADIVGREAGRLVELVPSSAGEGEAGETALEPRALAATPGHRV</sequence>
<evidence type="ECO:0000259" key="6">
    <source>
        <dbReference type="PROSITE" id="PS50850"/>
    </source>
</evidence>
<dbReference type="CDD" id="cd00293">
    <property type="entry name" value="USP-like"/>
    <property type="match status" value="1"/>
</dbReference>
<dbReference type="InterPro" id="IPR001958">
    <property type="entry name" value="Tet-R_TetA/multi-R_MdtG-like"/>
</dbReference>
<dbReference type="InterPro" id="IPR036259">
    <property type="entry name" value="MFS_trans_sf"/>
</dbReference>
<keyword evidence="3 5" id="KW-1133">Transmembrane helix</keyword>
<feature type="domain" description="Major facilitator superfamily (MFS) profile" evidence="6">
    <location>
        <begin position="21"/>
        <end position="390"/>
    </location>
</feature>
<dbReference type="PANTHER" id="PTHR43683:SF1">
    <property type="entry name" value="MULTIDRUG EFFLUX PROTEIN YFMO"/>
    <property type="match status" value="1"/>
</dbReference>
<evidence type="ECO:0000313" key="8">
    <source>
        <dbReference type="Proteomes" id="UP000001929"/>
    </source>
</evidence>
<keyword evidence="2 5" id="KW-0812">Transmembrane</keyword>
<evidence type="ECO:0000256" key="3">
    <source>
        <dbReference type="ARBA" id="ARBA00022989"/>
    </source>
</evidence>
<dbReference type="Pfam" id="PF00582">
    <property type="entry name" value="Usp"/>
    <property type="match status" value="1"/>
</dbReference>